<keyword evidence="1" id="KW-0812">Transmembrane</keyword>
<keyword evidence="1" id="KW-0472">Membrane</keyword>
<evidence type="ECO:0000313" key="3">
    <source>
        <dbReference type="EMBL" id="MBB4107789.1"/>
    </source>
</evidence>
<organism evidence="3 4">
    <name type="scientific">Pedobacter zeae</name>
    <dbReference type="NCBI Taxonomy" id="1737356"/>
    <lineage>
        <taxon>Bacteria</taxon>
        <taxon>Pseudomonadati</taxon>
        <taxon>Bacteroidota</taxon>
        <taxon>Sphingobacteriia</taxon>
        <taxon>Sphingobacteriales</taxon>
        <taxon>Sphingobacteriaceae</taxon>
        <taxon>Pedobacter</taxon>
    </lineage>
</organism>
<dbReference type="InterPro" id="IPR002656">
    <property type="entry name" value="Acyl_transf_3_dom"/>
</dbReference>
<dbReference type="PANTHER" id="PTHR23028">
    <property type="entry name" value="ACETYLTRANSFERASE"/>
    <property type="match status" value="1"/>
</dbReference>
<comment type="caution">
    <text evidence="3">The sequence shown here is derived from an EMBL/GenBank/DDBJ whole genome shotgun (WGS) entry which is preliminary data.</text>
</comment>
<feature type="transmembrane region" description="Helical" evidence="1">
    <location>
        <begin position="12"/>
        <end position="30"/>
    </location>
</feature>
<accession>A0A7W6K9Q8</accession>
<gene>
    <name evidence="3" type="ORF">GGQ60_001770</name>
</gene>
<dbReference type="Proteomes" id="UP000532273">
    <property type="component" value="Unassembled WGS sequence"/>
</dbReference>
<dbReference type="PANTHER" id="PTHR23028:SF53">
    <property type="entry name" value="ACYL_TRANSF_3 DOMAIN-CONTAINING PROTEIN"/>
    <property type="match status" value="1"/>
</dbReference>
<keyword evidence="1" id="KW-1133">Transmembrane helix</keyword>
<protein>
    <submittedName>
        <fullName evidence="3">Peptidoglycan/LPS O-acetylase OafA/YrhL</fullName>
    </submittedName>
</protein>
<dbReference type="GO" id="GO:0016747">
    <property type="term" value="F:acyltransferase activity, transferring groups other than amino-acyl groups"/>
    <property type="evidence" value="ECO:0007669"/>
    <property type="project" value="InterPro"/>
</dbReference>
<feature type="transmembrane region" description="Helical" evidence="1">
    <location>
        <begin position="114"/>
        <end position="131"/>
    </location>
</feature>
<feature type="transmembrane region" description="Helical" evidence="1">
    <location>
        <begin position="302"/>
        <end position="320"/>
    </location>
</feature>
<evidence type="ECO:0000256" key="1">
    <source>
        <dbReference type="SAM" id="Phobius"/>
    </source>
</evidence>
<name>A0A7W6K9Q8_9SPHI</name>
<dbReference type="EMBL" id="JACIEF010000002">
    <property type="protein sequence ID" value="MBB4107789.1"/>
    <property type="molecule type" value="Genomic_DNA"/>
</dbReference>
<proteinExistence type="predicted"/>
<dbReference type="Pfam" id="PF01757">
    <property type="entry name" value="Acyl_transf_3"/>
    <property type="match status" value="2"/>
</dbReference>
<dbReference type="GO" id="GO:0016020">
    <property type="term" value="C:membrane"/>
    <property type="evidence" value="ECO:0007669"/>
    <property type="project" value="TreeGrafter"/>
</dbReference>
<evidence type="ECO:0000313" key="4">
    <source>
        <dbReference type="Proteomes" id="UP000532273"/>
    </source>
</evidence>
<feature type="transmembrane region" description="Helical" evidence="1">
    <location>
        <begin position="50"/>
        <end position="71"/>
    </location>
</feature>
<feature type="domain" description="Acyltransferase 3" evidence="2">
    <location>
        <begin position="11"/>
        <end position="105"/>
    </location>
</feature>
<dbReference type="AlphaFoldDB" id="A0A7W6K9Q8"/>
<sequence length="335" mass="39372">MLESKAQAWFKGLDTIRFICALIVLLSHVFTHPNYEKSLNSDFTRSLAELLRVSFNGTAAVIIFFIISGFLIHSTSKNQVLDIKKFYARRFVRILAPLFIVYLLGYKYNHPEKAVLWSLICELFYYFLYPFMLVIKQSWDIKFIFSFVVSLITISFFAFSDIHALISQSPIGYHGYYWQLGPLFTWIIGLPCWLLGVLIAENINKKVRVQSKRIFFLRILVFLTAVLFNFLKIEYLLSFIISMNFFALLSYYWLRLEIIYFRNKTPFRPLELLGKSSYSLYIIHPLVIVIMSQLLSFDNRNVIPIVVITVTLSHIFYLLIEKPAHNLAKRFAIWL</sequence>
<feature type="transmembrane region" description="Helical" evidence="1">
    <location>
        <begin position="237"/>
        <end position="254"/>
    </location>
</feature>
<evidence type="ECO:0000259" key="2">
    <source>
        <dbReference type="Pfam" id="PF01757"/>
    </source>
</evidence>
<feature type="domain" description="Acyltransferase 3" evidence="2">
    <location>
        <begin position="115"/>
        <end position="313"/>
    </location>
</feature>
<feature type="transmembrane region" description="Helical" evidence="1">
    <location>
        <begin position="183"/>
        <end position="203"/>
    </location>
</feature>
<feature type="transmembrane region" description="Helical" evidence="1">
    <location>
        <begin position="143"/>
        <end position="163"/>
    </location>
</feature>
<dbReference type="InterPro" id="IPR050879">
    <property type="entry name" value="Acyltransferase_3"/>
</dbReference>
<reference evidence="3 4" key="1">
    <citation type="submission" date="2020-08" db="EMBL/GenBank/DDBJ databases">
        <title>Genomic Encyclopedia of Type Strains, Phase IV (KMG-IV): sequencing the most valuable type-strain genomes for metagenomic binning, comparative biology and taxonomic classification.</title>
        <authorList>
            <person name="Goeker M."/>
        </authorList>
    </citation>
    <scope>NUCLEOTIDE SEQUENCE [LARGE SCALE GENOMIC DNA]</scope>
    <source>
        <strain evidence="3 4">DSM 100774</strain>
    </source>
</reference>
<dbReference type="RefSeq" id="WP_183762370.1">
    <property type="nucleotide sequence ID" value="NZ_BMHZ01000001.1"/>
</dbReference>
<feature type="transmembrane region" description="Helical" evidence="1">
    <location>
        <begin position="91"/>
        <end position="108"/>
    </location>
</feature>
<feature type="transmembrane region" description="Helical" evidence="1">
    <location>
        <begin position="215"/>
        <end position="231"/>
    </location>
</feature>
<dbReference type="GO" id="GO:0000271">
    <property type="term" value="P:polysaccharide biosynthetic process"/>
    <property type="evidence" value="ECO:0007669"/>
    <property type="project" value="TreeGrafter"/>
</dbReference>
<feature type="transmembrane region" description="Helical" evidence="1">
    <location>
        <begin position="278"/>
        <end position="296"/>
    </location>
</feature>